<dbReference type="EC" id="2.7.7.65" evidence="2"/>
<dbReference type="InterPro" id="IPR029016">
    <property type="entry name" value="GAF-like_dom_sf"/>
</dbReference>
<accession>A0A839UNL0</accession>
<organism evidence="6 7">
    <name type="scientific">Simiduia aestuariiviva</name>
    <dbReference type="NCBI Taxonomy" id="1510459"/>
    <lineage>
        <taxon>Bacteria</taxon>
        <taxon>Pseudomonadati</taxon>
        <taxon>Pseudomonadota</taxon>
        <taxon>Gammaproteobacteria</taxon>
        <taxon>Cellvibrionales</taxon>
        <taxon>Cellvibrionaceae</taxon>
        <taxon>Simiduia</taxon>
    </lineage>
</organism>
<evidence type="ECO:0000313" key="7">
    <source>
        <dbReference type="Proteomes" id="UP000559987"/>
    </source>
</evidence>
<keyword evidence="4" id="KW-0472">Membrane</keyword>
<name>A0A839UNL0_9GAMM</name>
<dbReference type="InterPro" id="IPR050469">
    <property type="entry name" value="Diguanylate_Cyclase"/>
</dbReference>
<dbReference type="RefSeq" id="WP_183909820.1">
    <property type="nucleotide sequence ID" value="NZ_JACHXZ010000002.1"/>
</dbReference>
<dbReference type="Proteomes" id="UP000559987">
    <property type="component" value="Unassembled WGS sequence"/>
</dbReference>
<dbReference type="SMART" id="SM00267">
    <property type="entry name" value="GGDEF"/>
    <property type="match status" value="1"/>
</dbReference>
<comment type="cofactor">
    <cofactor evidence="1">
        <name>Mg(2+)</name>
        <dbReference type="ChEBI" id="CHEBI:18420"/>
    </cofactor>
</comment>
<dbReference type="InterPro" id="IPR000160">
    <property type="entry name" value="GGDEF_dom"/>
</dbReference>
<sequence length="534" mass="59192">MATLLVLSAFVLEVVLNRWYIKEALDEQKRIINITLTSINRIGASADEMALIAQQIGLVRVEHRITITNLSGDILGDSHIDEGKVESSPNLGSRPEMSMALREDFGYFEGPDELSGTEMLFLAKRFQAENSTGIVRVATSKTALLNAIDQLRLLLTGISIVVLVFLIALLATFKRHLSSAVREEKRLLESRVRSRTQQIALLQRLVSLLAACNTIDEIQAVIADIVPRILGNTPGAISLINASRNLVEIKATWQGAWQGEMVYPLEDCWALRKGKFHLSHDELSSMVCPHMANSTQNCVCIPLAAYGETLGLLHITAEQISEGTNNIAFTVAEHLGLALANLNMQRKLREQATRDPLTGLYNRRYMEEFMAKELKLGQRHEIGFGVLMIDVDHFKRFNDTFGHDAGDYVLATIADLVMRNIRGEDLAFRMGGEELAILLPLADIAQTMQCGQKLRELVKTYHWVFKGLSLGKVTMSIGAAVFPDHGQTGEQIIKAADVALYQAKASGRDTCLSAEMLAENPPQVKVIREFKNVD</sequence>
<keyword evidence="7" id="KW-1185">Reference proteome</keyword>
<evidence type="ECO:0000313" key="6">
    <source>
        <dbReference type="EMBL" id="MBB3168331.1"/>
    </source>
</evidence>
<dbReference type="Pfam" id="PF00990">
    <property type="entry name" value="GGDEF"/>
    <property type="match status" value="1"/>
</dbReference>
<dbReference type="GO" id="GO:0052621">
    <property type="term" value="F:diguanylate cyclase activity"/>
    <property type="evidence" value="ECO:0007669"/>
    <property type="project" value="UniProtKB-EC"/>
</dbReference>
<dbReference type="GO" id="GO:1902201">
    <property type="term" value="P:negative regulation of bacterial-type flagellum-dependent cell motility"/>
    <property type="evidence" value="ECO:0007669"/>
    <property type="project" value="TreeGrafter"/>
</dbReference>
<comment type="caution">
    <text evidence="6">The sequence shown here is derived from an EMBL/GenBank/DDBJ whole genome shotgun (WGS) entry which is preliminary data.</text>
</comment>
<evidence type="ECO:0000256" key="4">
    <source>
        <dbReference type="SAM" id="Phobius"/>
    </source>
</evidence>
<keyword evidence="4" id="KW-0812">Transmembrane</keyword>
<protein>
    <recommendedName>
        <fullName evidence="2">diguanylate cyclase</fullName>
        <ecNumber evidence="2">2.7.7.65</ecNumber>
    </recommendedName>
</protein>
<dbReference type="SUPFAM" id="SSF55073">
    <property type="entry name" value="Nucleotide cyclase"/>
    <property type="match status" value="1"/>
</dbReference>
<dbReference type="InterPro" id="IPR043128">
    <property type="entry name" value="Rev_trsase/Diguanyl_cyclase"/>
</dbReference>
<feature type="transmembrane region" description="Helical" evidence="4">
    <location>
        <begin position="153"/>
        <end position="173"/>
    </location>
</feature>
<reference evidence="6 7" key="1">
    <citation type="submission" date="2020-08" db="EMBL/GenBank/DDBJ databases">
        <title>Genomic Encyclopedia of Type Strains, Phase III (KMG-III): the genomes of soil and plant-associated and newly described type strains.</title>
        <authorList>
            <person name="Whitman W."/>
        </authorList>
    </citation>
    <scope>NUCLEOTIDE SEQUENCE [LARGE SCALE GENOMIC DNA]</scope>
    <source>
        <strain evidence="6 7">CECT 8571</strain>
    </source>
</reference>
<dbReference type="NCBIfam" id="TIGR00254">
    <property type="entry name" value="GGDEF"/>
    <property type="match status" value="1"/>
</dbReference>
<dbReference type="PROSITE" id="PS50887">
    <property type="entry name" value="GGDEF"/>
    <property type="match status" value="1"/>
</dbReference>
<dbReference type="CDD" id="cd01949">
    <property type="entry name" value="GGDEF"/>
    <property type="match status" value="1"/>
</dbReference>
<evidence type="ECO:0000256" key="1">
    <source>
        <dbReference type="ARBA" id="ARBA00001946"/>
    </source>
</evidence>
<feature type="domain" description="GGDEF" evidence="5">
    <location>
        <begin position="382"/>
        <end position="516"/>
    </location>
</feature>
<dbReference type="AlphaFoldDB" id="A0A839UNL0"/>
<dbReference type="SUPFAM" id="SSF55781">
    <property type="entry name" value="GAF domain-like"/>
    <property type="match status" value="1"/>
</dbReference>
<dbReference type="PANTHER" id="PTHR45138:SF9">
    <property type="entry name" value="DIGUANYLATE CYCLASE DGCM-RELATED"/>
    <property type="match status" value="1"/>
</dbReference>
<dbReference type="GO" id="GO:0005886">
    <property type="term" value="C:plasma membrane"/>
    <property type="evidence" value="ECO:0007669"/>
    <property type="project" value="TreeGrafter"/>
</dbReference>
<dbReference type="GO" id="GO:0043709">
    <property type="term" value="P:cell adhesion involved in single-species biofilm formation"/>
    <property type="evidence" value="ECO:0007669"/>
    <property type="project" value="TreeGrafter"/>
</dbReference>
<evidence type="ECO:0000256" key="3">
    <source>
        <dbReference type="ARBA" id="ARBA00034247"/>
    </source>
</evidence>
<keyword evidence="4" id="KW-1133">Transmembrane helix</keyword>
<evidence type="ECO:0000259" key="5">
    <source>
        <dbReference type="PROSITE" id="PS50887"/>
    </source>
</evidence>
<dbReference type="InterPro" id="IPR029787">
    <property type="entry name" value="Nucleotide_cyclase"/>
</dbReference>
<comment type="catalytic activity">
    <reaction evidence="3">
        <text>2 GTP = 3',3'-c-di-GMP + 2 diphosphate</text>
        <dbReference type="Rhea" id="RHEA:24898"/>
        <dbReference type="ChEBI" id="CHEBI:33019"/>
        <dbReference type="ChEBI" id="CHEBI:37565"/>
        <dbReference type="ChEBI" id="CHEBI:58805"/>
        <dbReference type="EC" id="2.7.7.65"/>
    </reaction>
</comment>
<dbReference type="PANTHER" id="PTHR45138">
    <property type="entry name" value="REGULATORY COMPONENTS OF SENSORY TRANSDUCTION SYSTEM"/>
    <property type="match status" value="1"/>
</dbReference>
<dbReference type="Gene3D" id="3.30.70.270">
    <property type="match status" value="1"/>
</dbReference>
<proteinExistence type="predicted"/>
<dbReference type="Gene3D" id="3.30.450.40">
    <property type="match status" value="1"/>
</dbReference>
<dbReference type="EMBL" id="JACHXZ010000002">
    <property type="protein sequence ID" value="MBB3168331.1"/>
    <property type="molecule type" value="Genomic_DNA"/>
</dbReference>
<evidence type="ECO:0000256" key="2">
    <source>
        <dbReference type="ARBA" id="ARBA00012528"/>
    </source>
</evidence>
<gene>
    <name evidence="6" type="ORF">FHS30_001515</name>
</gene>
<dbReference type="FunFam" id="3.30.70.270:FF:000001">
    <property type="entry name" value="Diguanylate cyclase domain protein"/>
    <property type="match status" value="1"/>
</dbReference>